<accession>A0A5M8Q454</accession>
<gene>
    <name evidence="2" type="ORF">FRX48_00692</name>
</gene>
<feature type="compositionally biased region" description="Polar residues" evidence="1">
    <location>
        <begin position="19"/>
        <end position="28"/>
    </location>
</feature>
<dbReference type="Proteomes" id="UP000324767">
    <property type="component" value="Unassembled WGS sequence"/>
</dbReference>
<proteinExistence type="predicted"/>
<evidence type="ECO:0000313" key="3">
    <source>
        <dbReference type="Proteomes" id="UP000324767"/>
    </source>
</evidence>
<feature type="compositionally biased region" description="Low complexity" evidence="1">
    <location>
        <begin position="108"/>
        <end position="120"/>
    </location>
</feature>
<protein>
    <submittedName>
        <fullName evidence="2">Uncharacterized protein</fullName>
    </submittedName>
</protein>
<dbReference type="EMBL" id="VXIT01000001">
    <property type="protein sequence ID" value="KAA6415973.1"/>
    <property type="molecule type" value="Genomic_DNA"/>
</dbReference>
<reference evidence="2 3" key="1">
    <citation type="submission" date="2019-09" db="EMBL/GenBank/DDBJ databases">
        <title>The hologenome of the rock-dwelling lichen Lasallia pustulata.</title>
        <authorList>
            <person name="Greshake Tzovaras B."/>
            <person name="Segers F."/>
            <person name="Bicker A."/>
            <person name="Dal Grande F."/>
            <person name="Otte J."/>
            <person name="Hankeln T."/>
            <person name="Schmitt I."/>
            <person name="Ebersberger I."/>
        </authorList>
    </citation>
    <scope>NUCLEOTIDE SEQUENCE [LARGE SCALE GENOMIC DNA]</scope>
    <source>
        <strain evidence="2">A1-1</strain>
    </source>
</reference>
<evidence type="ECO:0000256" key="1">
    <source>
        <dbReference type="SAM" id="MobiDB-lite"/>
    </source>
</evidence>
<comment type="caution">
    <text evidence="2">The sequence shown here is derived from an EMBL/GenBank/DDBJ whole genome shotgun (WGS) entry which is preliminary data.</text>
</comment>
<feature type="compositionally biased region" description="Gly residues" evidence="1">
    <location>
        <begin position="98"/>
        <end position="107"/>
    </location>
</feature>
<organism evidence="2 3">
    <name type="scientific">Lasallia pustulata</name>
    <dbReference type="NCBI Taxonomy" id="136370"/>
    <lineage>
        <taxon>Eukaryota</taxon>
        <taxon>Fungi</taxon>
        <taxon>Dikarya</taxon>
        <taxon>Ascomycota</taxon>
        <taxon>Pezizomycotina</taxon>
        <taxon>Lecanoromycetes</taxon>
        <taxon>OSLEUM clade</taxon>
        <taxon>Umbilicariomycetidae</taxon>
        <taxon>Umbilicariales</taxon>
        <taxon>Umbilicariaceae</taxon>
        <taxon>Lasallia</taxon>
    </lineage>
</organism>
<feature type="region of interest" description="Disordered" evidence="1">
    <location>
        <begin position="1"/>
        <end position="120"/>
    </location>
</feature>
<dbReference type="AlphaFoldDB" id="A0A5M8Q454"/>
<evidence type="ECO:0000313" key="2">
    <source>
        <dbReference type="EMBL" id="KAA6415973.1"/>
    </source>
</evidence>
<dbReference type="OrthoDB" id="5334244at2759"/>
<name>A0A5M8Q454_9LECA</name>
<sequence>MHLSRASPILRSMAARSSPRITTRTTVHIQHRLYAHQSYGGADDDPKGGDPQNQGSNPSADLEHPGPAPPDVGKGTGGGPTKAGEGGHNTQENESSSGSGGGSGSGSKGEMSSGGKESNG</sequence>
<feature type="compositionally biased region" description="Gly residues" evidence="1">
    <location>
        <begin position="74"/>
        <end position="87"/>
    </location>
</feature>